<gene>
    <name evidence="2" type="ORF">LTR84_001868</name>
</gene>
<proteinExistence type="predicted"/>
<reference evidence="2 3" key="1">
    <citation type="submission" date="2023-08" db="EMBL/GenBank/DDBJ databases">
        <title>Black Yeasts Isolated from many extreme environments.</title>
        <authorList>
            <person name="Coleine C."/>
            <person name="Stajich J.E."/>
            <person name="Selbmann L."/>
        </authorList>
    </citation>
    <scope>NUCLEOTIDE SEQUENCE [LARGE SCALE GENOMIC DNA]</scope>
    <source>
        <strain evidence="2 3">CCFEE 5792</strain>
    </source>
</reference>
<evidence type="ECO:0000313" key="2">
    <source>
        <dbReference type="EMBL" id="KAK5053906.1"/>
    </source>
</evidence>
<dbReference type="AlphaFoldDB" id="A0AAV9NFD0"/>
<dbReference type="GeneID" id="89970084"/>
<dbReference type="RefSeq" id="XP_064707031.1">
    <property type="nucleotide sequence ID" value="XM_064845486.1"/>
</dbReference>
<feature type="signal peptide" evidence="1">
    <location>
        <begin position="1"/>
        <end position="16"/>
    </location>
</feature>
<keyword evidence="3" id="KW-1185">Reference proteome</keyword>
<sequence length="196" mass="20864">MLYHILPFLPLVVILAMPTPPPSPKRNFLPRATSAGIELEERDPQSFGILPPVVPLPTLPTAVPLPPLPTAVPLPTLPTTIRLPTIGFAAYLDGNGLFVTLTAGNHFTNFAVEADVGVNITRRGHKVRRGWNGNFTSESADAPKFNSTAGWLLGNAGNFTAEGSDFNRTAGWSLGADRNVSAGGGLYLYCTQVLGF</sequence>
<comment type="caution">
    <text evidence="2">The sequence shown here is derived from an EMBL/GenBank/DDBJ whole genome shotgun (WGS) entry which is preliminary data.</text>
</comment>
<protein>
    <submittedName>
        <fullName evidence="2">Uncharacterized protein</fullName>
    </submittedName>
</protein>
<keyword evidence="1" id="KW-0732">Signal</keyword>
<feature type="chain" id="PRO_5043709758" evidence="1">
    <location>
        <begin position="17"/>
        <end position="196"/>
    </location>
</feature>
<dbReference type="EMBL" id="JAVRRD010000011">
    <property type="protein sequence ID" value="KAK5053906.1"/>
    <property type="molecule type" value="Genomic_DNA"/>
</dbReference>
<dbReference type="Proteomes" id="UP001358417">
    <property type="component" value="Unassembled WGS sequence"/>
</dbReference>
<evidence type="ECO:0000256" key="1">
    <source>
        <dbReference type="SAM" id="SignalP"/>
    </source>
</evidence>
<organism evidence="2 3">
    <name type="scientific">Exophiala bonariae</name>
    <dbReference type="NCBI Taxonomy" id="1690606"/>
    <lineage>
        <taxon>Eukaryota</taxon>
        <taxon>Fungi</taxon>
        <taxon>Dikarya</taxon>
        <taxon>Ascomycota</taxon>
        <taxon>Pezizomycotina</taxon>
        <taxon>Eurotiomycetes</taxon>
        <taxon>Chaetothyriomycetidae</taxon>
        <taxon>Chaetothyriales</taxon>
        <taxon>Herpotrichiellaceae</taxon>
        <taxon>Exophiala</taxon>
    </lineage>
</organism>
<evidence type="ECO:0000313" key="3">
    <source>
        <dbReference type="Proteomes" id="UP001358417"/>
    </source>
</evidence>
<accession>A0AAV9NFD0</accession>
<name>A0AAV9NFD0_9EURO</name>